<proteinExistence type="predicted"/>
<dbReference type="RefSeq" id="WP_157169296.1">
    <property type="nucleotide sequence ID" value="NZ_WPNZ01000031.1"/>
</dbReference>
<dbReference type="Proteomes" id="UP000483802">
    <property type="component" value="Unassembled WGS sequence"/>
</dbReference>
<evidence type="ECO:0000256" key="1">
    <source>
        <dbReference type="SAM" id="MobiDB-lite"/>
    </source>
</evidence>
<dbReference type="AlphaFoldDB" id="A0A6L6X9B9"/>
<sequence length="289" mass="31836">MPNPSQLAPLPDHRNVHTAKWQELWRRHAHITTPLRQRGLTCDIAFGLSTYVVHVDLPDDSHLIIAPPQDPPCRRPPGDPQGWSVTRHRPHDPNPGEMIYDSTPPTDRGIPERPEARHGGSARHMIEAVDQHLTQLRLIPSPAPSGQAQPVAQPGPTTPTDPEGRYVYGRQILALTDQLNATDSYEQAAELTDQVLEPTDRLLERLAEFFEAAAEKAQESDHDDGFDLRNDLQDAATALRELGEDLHVAADRMRALAPRPPAHQITKATAAGPSTGLPKAVPPTHGRSR</sequence>
<evidence type="ECO:0000313" key="3">
    <source>
        <dbReference type="Proteomes" id="UP000483802"/>
    </source>
</evidence>
<reference evidence="2 3" key="1">
    <citation type="submission" date="2019-11" db="EMBL/GenBank/DDBJ databases">
        <title>Streptomyces typhae sp. nov., a novel endophytic actinomycete isolated from the root of cattail pollen (Typha angustifolia L.).</title>
        <authorList>
            <person name="Peng C."/>
        </authorList>
    </citation>
    <scope>NUCLEOTIDE SEQUENCE [LARGE SCALE GENOMIC DNA]</scope>
    <source>
        <strain evidence="3">p1417</strain>
    </source>
</reference>
<feature type="region of interest" description="Disordered" evidence="1">
    <location>
        <begin position="140"/>
        <end position="164"/>
    </location>
</feature>
<comment type="caution">
    <text evidence="2">The sequence shown here is derived from an EMBL/GenBank/DDBJ whole genome shotgun (WGS) entry which is preliminary data.</text>
</comment>
<feature type="region of interest" description="Disordered" evidence="1">
    <location>
        <begin position="67"/>
        <end position="119"/>
    </location>
</feature>
<organism evidence="2 3">
    <name type="scientific">Streptomyces typhae</name>
    <dbReference type="NCBI Taxonomy" id="2681492"/>
    <lineage>
        <taxon>Bacteria</taxon>
        <taxon>Bacillati</taxon>
        <taxon>Actinomycetota</taxon>
        <taxon>Actinomycetes</taxon>
        <taxon>Kitasatosporales</taxon>
        <taxon>Streptomycetaceae</taxon>
        <taxon>Streptomyces</taxon>
    </lineage>
</organism>
<feature type="region of interest" description="Disordered" evidence="1">
    <location>
        <begin position="258"/>
        <end position="289"/>
    </location>
</feature>
<dbReference type="EMBL" id="WPNZ01000031">
    <property type="protein sequence ID" value="MVO90287.1"/>
    <property type="molecule type" value="Genomic_DNA"/>
</dbReference>
<protein>
    <submittedName>
        <fullName evidence="2">Uncharacterized protein</fullName>
    </submittedName>
</protein>
<evidence type="ECO:0000313" key="2">
    <source>
        <dbReference type="EMBL" id="MVO90287.1"/>
    </source>
</evidence>
<gene>
    <name evidence="2" type="ORF">GPA10_37450</name>
</gene>
<name>A0A6L6X9B9_9ACTN</name>
<keyword evidence="3" id="KW-1185">Reference proteome</keyword>
<feature type="compositionally biased region" description="Basic and acidic residues" evidence="1">
    <location>
        <begin position="109"/>
        <end position="119"/>
    </location>
</feature>
<accession>A0A6L6X9B9</accession>